<accession>A0A6A6ZKZ2</accession>
<sequence length="203" mass="23504">MSFRTPPLFALPRELRNKIYSHLTHPLSFTWLCKHGHGGLPHTICARVPHAPYPDLLLVCMRLNAEYRDTTIFKDLELVLDGCSLISTYSRPESKRGAVTGHWIFTRIRHVTLYIEYTATYSLSWKMWKGFFRELETKAAKMASIRVALYSQMMRIAFAGLDLSKTVTVMRRSGSRVPRSGGLVLLPRLIKYLLPQLYHRYVM</sequence>
<name>A0A6A6ZKZ2_9PLEO</name>
<organism evidence="1 2">
    <name type="scientific">Ophiobolus disseminans</name>
    <dbReference type="NCBI Taxonomy" id="1469910"/>
    <lineage>
        <taxon>Eukaryota</taxon>
        <taxon>Fungi</taxon>
        <taxon>Dikarya</taxon>
        <taxon>Ascomycota</taxon>
        <taxon>Pezizomycotina</taxon>
        <taxon>Dothideomycetes</taxon>
        <taxon>Pleosporomycetidae</taxon>
        <taxon>Pleosporales</taxon>
        <taxon>Pleosporineae</taxon>
        <taxon>Phaeosphaeriaceae</taxon>
        <taxon>Ophiobolus</taxon>
    </lineage>
</organism>
<evidence type="ECO:0008006" key="3">
    <source>
        <dbReference type="Google" id="ProtNLM"/>
    </source>
</evidence>
<gene>
    <name evidence="1" type="ORF">CC86DRAFT_373771</name>
</gene>
<proteinExistence type="predicted"/>
<protein>
    <recommendedName>
        <fullName evidence="3">F-box domain-containing protein</fullName>
    </recommendedName>
</protein>
<dbReference type="Proteomes" id="UP000799424">
    <property type="component" value="Unassembled WGS sequence"/>
</dbReference>
<evidence type="ECO:0000313" key="2">
    <source>
        <dbReference type="Proteomes" id="UP000799424"/>
    </source>
</evidence>
<keyword evidence="2" id="KW-1185">Reference proteome</keyword>
<dbReference type="AlphaFoldDB" id="A0A6A6ZKZ2"/>
<reference evidence="1" key="1">
    <citation type="journal article" date="2020" name="Stud. Mycol.">
        <title>101 Dothideomycetes genomes: a test case for predicting lifestyles and emergence of pathogens.</title>
        <authorList>
            <person name="Haridas S."/>
            <person name="Albert R."/>
            <person name="Binder M."/>
            <person name="Bloem J."/>
            <person name="Labutti K."/>
            <person name="Salamov A."/>
            <person name="Andreopoulos B."/>
            <person name="Baker S."/>
            <person name="Barry K."/>
            <person name="Bills G."/>
            <person name="Bluhm B."/>
            <person name="Cannon C."/>
            <person name="Castanera R."/>
            <person name="Culley D."/>
            <person name="Daum C."/>
            <person name="Ezra D."/>
            <person name="Gonzalez J."/>
            <person name="Henrissat B."/>
            <person name="Kuo A."/>
            <person name="Liang C."/>
            <person name="Lipzen A."/>
            <person name="Lutzoni F."/>
            <person name="Magnuson J."/>
            <person name="Mondo S."/>
            <person name="Nolan M."/>
            <person name="Ohm R."/>
            <person name="Pangilinan J."/>
            <person name="Park H.-J."/>
            <person name="Ramirez L."/>
            <person name="Alfaro M."/>
            <person name="Sun H."/>
            <person name="Tritt A."/>
            <person name="Yoshinaga Y."/>
            <person name="Zwiers L.-H."/>
            <person name="Turgeon B."/>
            <person name="Goodwin S."/>
            <person name="Spatafora J."/>
            <person name="Crous P."/>
            <person name="Grigoriev I."/>
        </authorList>
    </citation>
    <scope>NUCLEOTIDE SEQUENCE</scope>
    <source>
        <strain evidence="1">CBS 113818</strain>
    </source>
</reference>
<dbReference type="OrthoDB" id="3801489at2759"/>
<dbReference type="EMBL" id="MU006237">
    <property type="protein sequence ID" value="KAF2821433.1"/>
    <property type="molecule type" value="Genomic_DNA"/>
</dbReference>
<evidence type="ECO:0000313" key="1">
    <source>
        <dbReference type="EMBL" id="KAF2821433.1"/>
    </source>
</evidence>